<feature type="compositionally biased region" description="Polar residues" evidence="2">
    <location>
        <begin position="163"/>
        <end position="174"/>
    </location>
</feature>
<organism evidence="3 4">
    <name type="scientific">Aromia moschata</name>
    <dbReference type="NCBI Taxonomy" id="1265417"/>
    <lineage>
        <taxon>Eukaryota</taxon>
        <taxon>Metazoa</taxon>
        <taxon>Ecdysozoa</taxon>
        <taxon>Arthropoda</taxon>
        <taxon>Hexapoda</taxon>
        <taxon>Insecta</taxon>
        <taxon>Pterygota</taxon>
        <taxon>Neoptera</taxon>
        <taxon>Endopterygota</taxon>
        <taxon>Coleoptera</taxon>
        <taxon>Polyphaga</taxon>
        <taxon>Cucujiformia</taxon>
        <taxon>Chrysomeloidea</taxon>
        <taxon>Cerambycidae</taxon>
        <taxon>Cerambycinae</taxon>
        <taxon>Callichromatini</taxon>
        <taxon>Aromia</taxon>
    </lineage>
</organism>
<feature type="region of interest" description="Disordered" evidence="2">
    <location>
        <begin position="220"/>
        <end position="336"/>
    </location>
</feature>
<evidence type="ECO:0000313" key="4">
    <source>
        <dbReference type="Proteomes" id="UP001162162"/>
    </source>
</evidence>
<evidence type="ECO:0000313" key="3">
    <source>
        <dbReference type="EMBL" id="KAJ8941817.1"/>
    </source>
</evidence>
<dbReference type="Proteomes" id="UP001162162">
    <property type="component" value="Unassembled WGS sequence"/>
</dbReference>
<evidence type="ECO:0000256" key="2">
    <source>
        <dbReference type="SAM" id="MobiDB-lite"/>
    </source>
</evidence>
<feature type="compositionally biased region" description="Polar residues" evidence="2">
    <location>
        <begin position="49"/>
        <end position="67"/>
    </location>
</feature>
<comment type="caution">
    <text evidence="3">The sequence shown here is derived from an EMBL/GenBank/DDBJ whole genome shotgun (WGS) entry which is preliminary data.</text>
</comment>
<sequence>MTESSCCSCDRKKRKYFYFKKKPGKVLNTADSEKIIQTIEPDYADKADQTSSKQNLVHASTSDSKVTTNNDTQVKMITVCSKCGKISDSHCKRCCKACTKNTIVLPPKPLISGDQADTLKTLIKMEAKQNYRQVNIILQELNDQKSEIKKLIDLYQGLSKNVSGNKLDKTSSTTAKKRDYVEDSPLQRPQTVNICEGCGLHFYRTSLLENVRGERCEHRPAVTTGKALSDEQQATQDTDNNKKYPKRNKSKTSKDQANIQVGEKGRASEASTFTEQPPAELQIPTRNPEKPTSNTATQYEKYYTEYERIGTSKTDTEKSSKIAENPSDDKPADQCQTRSMAFLRWWKKSCTSLKERESKHVKQCSKYMMEKNREESQGVSKE</sequence>
<keyword evidence="1" id="KW-0175">Coiled coil</keyword>
<accession>A0AAV8XT33</accession>
<feature type="region of interest" description="Disordered" evidence="2">
    <location>
        <begin position="163"/>
        <end position="184"/>
    </location>
</feature>
<proteinExistence type="predicted"/>
<feature type="compositionally biased region" description="Basic and acidic residues" evidence="2">
    <location>
        <begin position="302"/>
        <end position="332"/>
    </location>
</feature>
<evidence type="ECO:0000256" key="1">
    <source>
        <dbReference type="SAM" id="Coils"/>
    </source>
</evidence>
<name>A0AAV8XT33_9CUCU</name>
<feature type="region of interest" description="Disordered" evidence="2">
    <location>
        <begin position="46"/>
        <end position="67"/>
    </location>
</feature>
<gene>
    <name evidence="3" type="ORF">NQ318_006794</name>
</gene>
<dbReference type="AlphaFoldDB" id="A0AAV8XT33"/>
<feature type="coiled-coil region" evidence="1">
    <location>
        <begin position="124"/>
        <end position="161"/>
    </location>
</feature>
<reference evidence="3" key="1">
    <citation type="journal article" date="2023" name="Insect Mol. Biol.">
        <title>Genome sequencing provides insights into the evolution of gene families encoding plant cell wall-degrading enzymes in longhorned beetles.</title>
        <authorList>
            <person name="Shin N.R."/>
            <person name="Okamura Y."/>
            <person name="Kirsch R."/>
            <person name="Pauchet Y."/>
        </authorList>
    </citation>
    <scope>NUCLEOTIDE SEQUENCE</scope>
    <source>
        <strain evidence="3">AMC_N1</strain>
    </source>
</reference>
<dbReference type="EMBL" id="JAPWTK010000351">
    <property type="protein sequence ID" value="KAJ8941817.1"/>
    <property type="molecule type" value="Genomic_DNA"/>
</dbReference>
<protein>
    <submittedName>
        <fullName evidence="3">Uncharacterized protein</fullName>
    </submittedName>
</protein>
<keyword evidence="4" id="KW-1185">Reference proteome</keyword>